<proteinExistence type="predicted"/>
<evidence type="ECO:0000256" key="1">
    <source>
        <dbReference type="SAM" id="SignalP"/>
    </source>
</evidence>
<evidence type="ECO:0000313" key="2">
    <source>
        <dbReference type="EMBL" id="KXS33062.1"/>
    </source>
</evidence>
<dbReference type="EMBL" id="LSLI01000012">
    <property type="protein sequence ID" value="KXS33062.1"/>
    <property type="molecule type" value="Genomic_DNA"/>
</dbReference>
<evidence type="ECO:0000313" key="3">
    <source>
        <dbReference type="Proteomes" id="UP000070578"/>
    </source>
</evidence>
<sequence>MTAYFFRKPLGYLMALALLLSACATTRLNSVWKDPSYNTRPSKIMVIGVVKSPLARRVFEDEFVAQLEARGTAAIASYTVLPELQPDNRKAIAAQVKELGADAILITRLVSKKIVRTYVPATPYFPPYYNSWPDYYGYGYQYMYSPGYMAENEYAIMETNLYQAGTDKLIWAASAETGLSDLNEGLTRGYIKVMVRNMIRLGLLDK</sequence>
<feature type="signal peptide" evidence="1">
    <location>
        <begin position="1"/>
        <end position="24"/>
    </location>
</feature>
<gene>
    <name evidence="2" type="ORF">AWT59_0818</name>
</gene>
<organism evidence="2 3">
    <name type="scientific">Candidatus Gallionella acididurans</name>
    <dbReference type="NCBI Taxonomy" id="1796491"/>
    <lineage>
        <taxon>Bacteria</taxon>
        <taxon>Pseudomonadati</taxon>
        <taxon>Pseudomonadota</taxon>
        <taxon>Betaproteobacteria</taxon>
        <taxon>Nitrosomonadales</taxon>
        <taxon>Gallionellaceae</taxon>
        <taxon>Gallionella</taxon>
    </lineage>
</organism>
<feature type="chain" id="PRO_5007484012" description="Lipoprotein" evidence="1">
    <location>
        <begin position="25"/>
        <end position="206"/>
    </location>
</feature>
<accession>A0A139BVP9</accession>
<comment type="caution">
    <text evidence="2">The sequence shown here is derived from an EMBL/GenBank/DDBJ whole genome shotgun (WGS) entry which is preliminary data.</text>
</comment>
<reference evidence="2 3" key="2">
    <citation type="submission" date="2016-03" db="EMBL/GenBank/DDBJ databases">
        <title>New uncultured bacterium of the family Gallionellaceae from acid mine drainage: description and reconstruction of genome based on metagenomic analysis of microbial community.</title>
        <authorList>
            <person name="Kadnikov V."/>
            <person name="Ivasenko D."/>
            <person name="Beletsky A."/>
            <person name="Mardanov A."/>
            <person name="Danilova E."/>
            <person name="Pimenov N."/>
            <person name="Karnachuk O."/>
            <person name="Ravin N."/>
        </authorList>
    </citation>
    <scope>NUCLEOTIDE SEQUENCE [LARGE SCALE GENOMIC DNA]</scope>
    <source>
        <strain evidence="2">ShG14-8</strain>
    </source>
</reference>
<reference evidence="2 3" key="1">
    <citation type="submission" date="2016-02" db="EMBL/GenBank/DDBJ databases">
        <authorList>
            <person name="Wen L."/>
            <person name="He K."/>
            <person name="Yang H."/>
        </authorList>
    </citation>
    <scope>NUCLEOTIDE SEQUENCE [LARGE SCALE GENOMIC DNA]</scope>
    <source>
        <strain evidence="2">ShG14-8</strain>
    </source>
</reference>
<name>A0A139BVP9_9PROT</name>
<dbReference type="AlphaFoldDB" id="A0A139BVP9"/>
<dbReference type="Proteomes" id="UP000070578">
    <property type="component" value="Unassembled WGS sequence"/>
</dbReference>
<keyword evidence="1" id="KW-0732">Signal</keyword>
<protein>
    <recommendedName>
        <fullName evidence="4">Lipoprotein</fullName>
    </recommendedName>
</protein>
<dbReference type="PROSITE" id="PS51257">
    <property type="entry name" value="PROKAR_LIPOPROTEIN"/>
    <property type="match status" value="1"/>
</dbReference>
<dbReference type="PATRIC" id="fig|1796491.3.peg.891"/>
<evidence type="ECO:0008006" key="4">
    <source>
        <dbReference type="Google" id="ProtNLM"/>
    </source>
</evidence>